<sequence>MNHETVGDVLREWRGRRRWSQLQLACEAGISTRHLSFVENGRAAASRDLLLRLAEPLTMPLRARNRLLLAAGYAPAYAETALEAEGMGAAKAAIDAVLAGHMPFPALAVDRHWQLVAANPAIAALLEGVAPALLQEPVNVLRLSLHPDGLAPRIENLAQWRHHLLERLSQQADANGDPVLRSLHRELQALPAPPPATGGMPADRIAVPLRLRDPRSGRTLQLISTTTVFGTATDVMLSELALECFYPADAQTRGLLMGQASPPAS</sequence>
<reference evidence="2 3" key="1">
    <citation type="submission" date="2022-10" db="EMBL/GenBank/DDBJ databases">
        <title>Xanthomonas sp. H13-6.</title>
        <authorList>
            <person name="Liu X."/>
            <person name="Deng Z."/>
            <person name="Jiang Y."/>
            <person name="Yu T."/>
            <person name="Ai J."/>
        </authorList>
    </citation>
    <scope>NUCLEOTIDE SEQUENCE [LARGE SCALE GENOMIC DNA]</scope>
    <source>
        <strain evidence="2 3">H13-6</strain>
    </source>
</reference>
<dbReference type="PANTHER" id="PTHR35010:SF4">
    <property type="entry name" value="BLL5781 PROTEIN"/>
    <property type="match status" value="1"/>
</dbReference>
<dbReference type="InterPro" id="IPR001387">
    <property type="entry name" value="Cro/C1-type_HTH"/>
</dbReference>
<evidence type="ECO:0000313" key="3">
    <source>
        <dbReference type="Proteomes" id="UP001209922"/>
    </source>
</evidence>
<dbReference type="SMART" id="SM00530">
    <property type="entry name" value="HTH_XRE"/>
    <property type="match status" value="1"/>
</dbReference>
<accession>A0ABT3JU85</accession>
<dbReference type="InterPro" id="IPR010982">
    <property type="entry name" value="Lambda_DNA-bd_dom_sf"/>
</dbReference>
<evidence type="ECO:0000259" key="1">
    <source>
        <dbReference type="PROSITE" id="PS50943"/>
    </source>
</evidence>
<dbReference type="PROSITE" id="PS50943">
    <property type="entry name" value="HTH_CROC1"/>
    <property type="match status" value="1"/>
</dbReference>
<comment type="caution">
    <text evidence="2">The sequence shown here is derived from an EMBL/GenBank/DDBJ whole genome shotgun (WGS) entry which is preliminary data.</text>
</comment>
<dbReference type="Gene3D" id="1.10.260.40">
    <property type="entry name" value="lambda repressor-like DNA-binding domains"/>
    <property type="match status" value="1"/>
</dbReference>
<gene>
    <name evidence="2" type="ORF">OK345_06030</name>
</gene>
<dbReference type="SUPFAM" id="SSF47413">
    <property type="entry name" value="lambda repressor-like DNA-binding domains"/>
    <property type="match status" value="1"/>
</dbReference>
<dbReference type="Pfam" id="PF17765">
    <property type="entry name" value="MLTR_LBD"/>
    <property type="match status" value="1"/>
</dbReference>
<name>A0ABT3JU85_9XANT</name>
<dbReference type="CDD" id="cd00093">
    <property type="entry name" value="HTH_XRE"/>
    <property type="match status" value="1"/>
</dbReference>
<dbReference type="Proteomes" id="UP001209922">
    <property type="component" value="Unassembled WGS sequence"/>
</dbReference>
<evidence type="ECO:0000313" key="2">
    <source>
        <dbReference type="EMBL" id="MCW4472067.1"/>
    </source>
</evidence>
<dbReference type="EMBL" id="JAPCHY010000004">
    <property type="protein sequence ID" value="MCW4472067.1"/>
    <property type="molecule type" value="Genomic_DNA"/>
</dbReference>
<feature type="domain" description="HTH cro/C1-type" evidence="1">
    <location>
        <begin position="10"/>
        <end position="64"/>
    </location>
</feature>
<dbReference type="Gene3D" id="3.30.450.180">
    <property type="match status" value="1"/>
</dbReference>
<dbReference type="Pfam" id="PF01381">
    <property type="entry name" value="HTH_3"/>
    <property type="match status" value="1"/>
</dbReference>
<protein>
    <submittedName>
        <fullName evidence="2">Helix-turn-helix transcriptional regulator</fullName>
    </submittedName>
</protein>
<dbReference type="InterPro" id="IPR041413">
    <property type="entry name" value="MLTR_LBD"/>
</dbReference>
<proteinExistence type="predicted"/>
<keyword evidence="3" id="KW-1185">Reference proteome</keyword>
<dbReference type="RefSeq" id="WP_265127027.1">
    <property type="nucleotide sequence ID" value="NZ_JAPCHY010000004.1"/>
</dbReference>
<dbReference type="PANTHER" id="PTHR35010">
    <property type="entry name" value="BLL4672 PROTEIN-RELATED"/>
    <property type="match status" value="1"/>
</dbReference>
<organism evidence="2 3">
    <name type="scientific">Xanthomonas chitinilytica</name>
    <dbReference type="NCBI Taxonomy" id="2989819"/>
    <lineage>
        <taxon>Bacteria</taxon>
        <taxon>Pseudomonadati</taxon>
        <taxon>Pseudomonadota</taxon>
        <taxon>Gammaproteobacteria</taxon>
        <taxon>Lysobacterales</taxon>
        <taxon>Lysobacteraceae</taxon>
        <taxon>Xanthomonas</taxon>
    </lineage>
</organism>